<comment type="caution">
    <text evidence="1">The sequence shown here is derived from an EMBL/GenBank/DDBJ whole genome shotgun (WGS) entry which is preliminary data.</text>
</comment>
<protein>
    <submittedName>
        <fullName evidence="1">Uncharacterized protein</fullName>
    </submittedName>
</protein>
<evidence type="ECO:0000313" key="1">
    <source>
        <dbReference type="EMBL" id="EEG95835.1"/>
    </source>
</evidence>
<organism evidence="1 2">
    <name type="scientific">Roseburia inulinivorans DSM 16841</name>
    <dbReference type="NCBI Taxonomy" id="622312"/>
    <lineage>
        <taxon>Bacteria</taxon>
        <taxon>Bacillati</taxon>
        <taxon>Bacillota</taxon>
        <taxon>Clostridia</taxon>
        <taxon>Lachnospirales</taxon>
        <taxon>Lachnospiraceae</taxon>
        <taxon>Roseburia</taxon>
    </lineage>
</organism>
<dbReference type="EMBL" id="ACFY01000016">
    <property type="protein sequence ID" value="EEG95835.1"/>
    <property type="molecule type" value="Genomic_DNA"/>
</dbReference>
<sequence>MIPGKQKYLQLSYINAILKQSLKENCYAVKRKNSDHDGGRDYVQSK</sequence>
<reference evidence="1 2" key="1">
    <citation type="submission" date="2009-02" db="EMBL/GenBank/DDBJ databases">
        <authorList>
            <person name="Fulton L."/>
            <person name="Clifton S."/>
            <person name="Fulton B."/>
            <person name="Xu J."/>
            <person name="Minx P."/>
            <person name="Pepin K.H."/>
            <person name="Johnson M."/>
            <person name="Bhonagiri V."/>
            <person name="Nash W.E."/>
            <person name="Mardis E.R."/>
            <person name="Wilson R.K."/>
        </authorList>
    </citation>
    <scope>NUCLEOTIDE SEQUENCE [LARGE SCALE GENOMIC DNA]</scope>
    <source>
        <strain evidence="1 2">DSM 16841</strain>
    </source>
</reference>
<evidence type="ECO:0000313" key="2">
    <source>
        <dbReference type="Proteomes" id="UP000003561"/>
    </source>
</evidence>
<dbReference type="AlphaFoldDB" id="C0FNL2"/>
<dbReference type="Proteomes" id="UP000003561">
    <property type="component" value="Unassembled WGS sequence"/>
</dbReference>
<gene>
    <name evidence="1" type="ORF">ROSEINA2194_00311</name>
</gene>
<name>C0FNL2_9FIRM</name>
<accession>C0FNL2</accession>
<reference evidence="1 2" key="2">
    <citation type="submission" date="2009-03" db="EMBL/GenBank/DDBJ databases">
        <title>Draft genome sequence of Roseburia inulinivorans (DSM 16841).</title>
        <authorList>
            <person name="Sudarsanam P."/>
            <person name="Ley R."/>
            <person name="Guruge J."/>
            <person name="Turnbaugh P.J."/>
            <person name="Mahowald M."/>
            <person name="Liep D."/>
            <person name="Gordon J."/>
        </authorList>
    </citation>
    <scope>NUCLEOTIDE SEQUENCE [LARGE SCALE GENOMIC DNA]</scope>
    <source>
        <strain evidence="1 2">DSM 16841</strain>
    </source>
</reference>
<proteinExistence type="predicted"/>